<dbReference type="Gene3D" id="3.40.140.10">
    <property type="entry name" value="Cytidine Deaminase, domain 2"/>
    <property type="match status" value="1"/>
</dbReference>
<evidence type="ECO:0000313" key="5">
    <source>
        <dbReference type="Proteomes" id="UP000317155"/>
    </source>
</evidence>
<keyword evidence="1" id="KW-0479">Metal-binding</keyword>
<dbReference type="PROSITE" id="PS00903">
    <property type="entry name" value="CYT_DCMP_DEAMINASES_1"/>
    <property type="match status" value="1"/>
</dbReference>
<dbReference type="PANTHER" id="PTHR11079">
    <property type="entry name" value="CYTOSINE DEAMINASE FAMILY MEMBER"/>
    <property type="match status" value="1"/>
</dbReference>
<evidence type="ECO:0000313" key="4">
    <source>
        <dbReference type="EMBL" id="TRO82256.1"/>
    </source>
</evidence>
<comment type="caution">
    <text evidence="4">The sequence shown here is derived from an EMBL/GenBank/DDBJ whole genome shotgun (WGS) entry which is preliminary data.</text>
</comment>
<dbReference type="InterPro" id="IPR002125">
    <property type="entry name" value="CMP_dCMP_dom"/>
</dbReference>
<proteinExistence type="predicted"/>
<accession>A0A550JGB4</accession>
<dbReference type="GO" id="GO:0006152">
    <property type="term" value="P:purine nucleoside catabolic process"/>
    <property type="evidence" value="ECO:0007669"/>
    <property type="project" value="TreeGrafter"/>
</dbReference>
<reference evidence="4 5" key="1">
    <citation type="submission" date="2019-07" db="EMBL/GenBank/DDBJ databases">
        <title>Insights of Desulfuromonas acetexigens electromicrobiology.</title>
        <authorList>
            <person name="Katuri K."/>
            <person name="Sapireddy V."/>
            <person name="Shaw D.R."/>
            <person name="Saikaly P."/>
        </authorList>
    </citation>
    <scope>NUCLEOTIDE SEQUENCE [LARGE SCALE GENOMIC DNA]</scope>
    <source>
        <strain evidence="4 5">2873</strain>
    </source>
</reference>
<evidence type="ECO:0000259" key="3">
    <source>
        <dbReference type="PROSITE" id="PS51747"/>
    </source>
</evidence>
<evidence type="ECO:0000256" key="1">
    <source>
        <dbReference type="ARBA" id="ARBA00022723"/>
    </source>
</evidence>
<dbReference type="Proteomes" id="UP000317155">
    <property type="component" value="Unassembled WGS sequence"/>
</dbReference>
<feature type="domain" description="CMP/dCMP-type deaminase" evidence="3">
    <location>
        <begin position="26"/>
        <end position="162"/>
    </location>
</feature>
<dbReference type="InterPro" id="IPR016192">
    <property type="entry name" value="APOBEC/CMP_deaminase_Zn-bd"/>
</dbReference>
<dbReference type="AlphaFoldDB" id="A0A550JGB4"/>
<dbReference type="PROSITE" id="PS51747">
    <property type="entry name" value="CYT_DCMP_DEAMINASES_2"/>
    <property type="match status" value="1"/>
</dbReference>
<dbReference type="SUPFAM" id="SSF53927">
    <property type="entry name" value="Cytidine deaminase-like"/>
    <property type="match status" value="1"/>
</dbReference>
<dbReference type="PANTHER" id="PTHR11079:SF161">
    <property type="entry name" value="CMP_DCMP-TYPE DEAMINASE DOMAIN-CONTAINING PROTEIN"/>
    <property type="match status" value="1"/>
</dbReference>
<keyword evidence="2" id="KW-0862">Zinc</keyword>
<organism evidence="4 5">
    <name type="scientific">Trichloromonas acetexigens</name>
    <dbReference type="NCBI Taxonomy" id="38815"/>
    <lineage>
        <taxon>Bacteria</taxon>
        <taxon>Pseudomonadati</taxon>
        <taxon>Thermodesulfobacteriota</taxon>
        <taxon>Desulfuromonadia</taxon>
        <taxon>Desulfuromonadales</taxon>
        <taxon>Trichloromonadaceae</taxon>
        <taxon>Trichloromonas</taxon>
    </lineage>
</organism>
<protein>
    <submittedName>
        <fullName evidence="4">Nucleoside deaminase</fullName>
    </submittedName>
</protein>
<dbReference type="Pfam" id="PF00383">
    <property type="entry name" value="dCMP_cyt_deam_1"/>
    <property type="match status" value="1"/>
</dbReference>
<dbReference type="RefSeq" id="WP_092057283.1">
    <property type="nucleotide sequence ID" value="NZ_FOJJ01000034.1"/>
</dbReference>
<sequence length="199" mass="21389">MPISEIRLQLPYWVDDLIPDPQRLFPTVEERMELAIALARRNIASGGGPFGAAVFASESGRLIAPGVNLVMPGRCSSAHAEIVALSLAQQRLGLHQLGLEGGRFELVSSTEPCAMCLGAVPWSGIVRLVCGARDEDARAVGFDEGDKPADWPDLLRRRGIEVVRDVRRTQAAAVLRAYVEQGGELYNGGPGCGEGKNEK</sequence>
<dbReference type="CDD" id="cd01285">
    <property type="entry name" value="nucleoside_deaminase"/>
    <property type="match status" value="1"/>
</dbReference>
<dbReference type="GO" id="GO:0047974">
    <property type="term" value="F:guanosine deaminase activity"/>
    <property type="evidence" value="ECO:0007669"/>
    <property type="project" value="TreeGrafter"/>
</dbReference>
<evidence type="ECO:0000256" key="2">
    <source>
        <dbReference type="ARBA" id="ARBA00022833"/>
    </source>
</evidence>
<dbReference type="OrthoDB" id="9802676at2"/>
<name>A0A550JGB4_9BACT</name>
<dbReference type="EMBL" id="VJVV01000004">
    <property type="protein sequence ID" value="TRO82256.1"/>
    <property type="molecule type" value="Genomic_DNA"/>
</dbReference>
<dbReference type="InterPro" id="IPR016193">
    <property type="entry name" value="Cytidine_deaminase-like"/>
</dbReference>
<gene>
    <name evidence="4" type="ORF">FL622_06665</name>
</gene>
<dbReference type="GO" id="GO:0008270">
    <property type="term" value="F:zinc ion binding"/>
    <property type="evidence" value="ECO:0007669"/>
    <property type="project" value="InterPro"/>
</dbReference>
<keyword evidence="5" id="KW-1185">Reference proteome</keyword>